<keyword evidence="8" id="KW-1185">Reference proteome</keyword>
<evidence type="ECO:0000313" key="7">
    <source>
        <dbReference type="Proteomes" id="UP000235598"/>
    </source>
</evidence>
<dbReference type="Proteomes" id="UP000235598">
    <property type="component" value="Unassembled WGS sequence"/>
</dbReference>
<name>A0A2N6VRB8_9MICO</name>
<dbReference type="EMBL" id="JAFBCP010000001">
    <property type="protein sequence ID" value="MBM7815573.1"/>
    <property type="molecule type" value="Genomic_DNA"/>
</dbReference>
<dbReference type="RefSeq" id="WP_102238325.1">
    <property type="nucleotide sequence ID" value="NZ_BAAAIM010000007.1"/>
</dbReference>
<sequence length="157" mass="16489">MSLVRLIARPMLASAYIANGVVRVKNPDVAASSVEPISKMAKKKFDVEIDPALIARATGVAQVTAGSLLAIGKMPRLSSSILVTTYLLEVVGQQLNKETRSTDGLLAKTAILGGALLASVDTAGKPGLAWRAQHAAEDLWREVERTSAKAVDAVSPN</sequence>
<evidence type="ECO:0000313" key="6">
    <source>
        <dbReference type="EMBL" id="PMD06685.1"/>
    </source>
</evidence>
<keyword evidence="3" id="KW-1133">Transmembrane helix</keyword>
<accession>A0A2N6VRB8</accession>
<dbReference type="OrthoDB" id="329282at2"/>
<gene>
    <name evidence="6" type="ORF">CJ199_01425</name>
    <name evidence="5" type="ORF">JOE56_000267</name>
</gene>
<protein>
    <submittedName>
        <fullName evidence="5">Membrane protein YphA (DoxX/SURF4 family)</fullName>
    </submittedName>
</protein>
<evidence type="ECO:0000256" key="4">
    <source>
        <dbReference type="ARBA" id="ARBA00023136"/>
    </source>
</evidence>
<dbReference type="GO" id="GO:0016020">
    <property type="term" value="C:membrane"/>
    <property type="evidence" value="ECO:0007669"/>
    <property type="project" value="UniProtKB-SubCell"/>
</dbReference>
<keyword evidence="2" id="KW-0812">Transmembrane</keyword>
<comment type="subcellular location">
    <subcellularLocation>
        <location evidence="1">Membrane</location>
        <topology evidence="1">Multi-pass membrane protein</topology>
    </subcellularLocation>
</comment>
<dbReference type="EMBL" id="PNHK01000001">
    <property type="protein sequence ID" value="PMD06685.1"/>
    <property type="molecule type" value="Genomic_DNA"/>
</dbReference>
<reference evidence="6 7" key="1">
    <citation type="submission" date="2017-09" db="EMBL/GenBank/DDBJ databases">
        <title>Bacterial strain isolated from the female urinary microbiota.</title>
        <authorList>
            <person name="Thomas-White K."/>
            <person name="Kumar N."/>
            <person name="Forster S."/>
            <person name="Putonti C."/>
            <person name="Lawley T."/>
            <person name="Wolfe A.J."/>
        </authorList>
    </citation>
    <scope>NUCLEOTIDE SEQUENCE [LARGE SCALE GENOMIC DNA]</scope>
    <source>
        <strain evidence="6 7">UMB1301</strain>
    </source>
</reference>
<dbReference type="AlphaFoldDB" id="A0A2N6VRB8"/>
<dbReference type="Pfam" id="PF07681">
    <property type="entry name" value="DoxX"/>
    <property type="match status" value="1"/>
</dbReference>
<reference evidence="5 8" key="2">
    <citation type="submission" date="2021-01" db="EMBL/GenBank/DDBJ databases">
        <title>Sequencing the genomes of 1000 actinobacteria strains.</title>
        <authorList>
            <person name="Klenk H.-P."/>
        </authorList>
    </citation>
    <scope>NUCLEOTIDE SEQUENCE [LARGE SCALE GENOMIC DNA]</scope>
    <source>
        <strain evidence="5 8">DSM 13657</strain>
    </source>
</reference>
<evidence type="ECO:0000313" key="5">
    <source>
        <dbReference type="EMBL" id="MBM7815573.1"/>
    </source>
</evidence>
<proteinExistence type="predicted"/>
<evidence type="ECO:0000256" key="3">
    <source>
        <dbReference type="ARBA" id="ARBA00022989"/>
    </source>
</evidence>
<keyword evidence="4" id="KW-0472">Membrane</keyword>
<organism evidence="6 7">
    <name type="scientific">Brevibacterium paucivorans</name>
    <dbReference type="NCBI Taxonomy" id="170994"/>
    <lineage>
        <taxon>Bacteria</taxon>
        <taxon>Bacillati</taxon>
        <taxon>Actinomycetota</taxon>
        <taxon>Actinomycetes</taxon>
        <taxon>Micrococcales</taxon>
        <taxon>Brevibacteriaceae</taxon>
        <taxon>Brevibacterium</taxon>
    </lineage>
</organism>
<evidence type="ECO:0000256" key="1">
    <source>
        <dbReference type="ARBA" id="ARBA00004141"/>
    </source>
</evidence>
<dbReference type="Proteomes" id="UP000809290">
    <property type="component" value="Unassembled WGS sequence"/>
</dbReference>
<evidence type="ECO:0000256" key="2">
    <source>
        <dbReference type="ARBA" id="ARBA00022692"/>
    </source>
</evidence>
<evidence type="ECO:0000313" key="8">
    <source>
        <dbReference type="Proteomes" id="UP000809290"/>
    </source>
</evidence>
<dbReference type="InterPro" id="IPR032808">
    <property type="entry name" value="DoxX"/>
</dbReference>
<comment type="caution">
    <text evidence="6">The sequence shown here is derived from an EMBL/GenBank/DDBJ whole genome shotgun (WGS) entry which is preliminary data.</text>
</comment>